<evidence type="ECO:0000313" key="3">
    <source>
        <dbReference type="EMBL" id="MUK90640.1"/>
    </source>
</evidence>
<feature type="transmembrane region" description="Helical" evidence="1">
    <location>
        <begin position="125"/>
        <end position="146"/>
    </location>
</feature>
<protein>
    <recommendedName>
        <fullName evidence="2">Putative zinc-finger domain-containing protein</fullName>
    </recommendedName>
</protein>
<comment type="caution">
    <text evidence="3">The sequence shown here is derived from an EMBL/GenBank/DDBJ whole genome shotgun (WGS) entry which is preliminary data.</text>
</comment>
<keyword evidence="4" id="KW-1185">Reference proteome</keyword>
<feature type="domain" description="Putative zinc-finger" evidence="2">
    <location>
        <begin position="5"/>
        <end position="38"/>
    </location>
</feature>
<dbReference type="InterPro" id="IPR027383">
    <property type="entry name" value="Znf_put"/>
</dbReference>
<dbReference type="AlphaFoldDB" id="A0A6N8FLX5"/>
<evidence type="ECO:0000259" key="2">
    <source>
        <dbReference type="Pfam" id="PF13490"/>
    </source>
</evidence>
<proteinExistence type="predicted"/>
<reference evidence="3 4" key="1">
    <citation type="submission" date="2019-11" db="EMBL/GenBank/DDBJ databases">
        <authorList>
            <person name="Li X."/>
        </authorList>
    </citation>
    <scope>NUCLEOTIDE SEQUENCE [LARGE SCALE GENOMIC DNA]</scope>
    <source>
        <strain evidence="3 4">L9</strain>
    </source>
</reference>
<keyword evidence="1" id="KW-1133">Transmembrane helix</keyword>
<sequence length="193" mass="22324">MKKNCDIIKDLIPMYVENLTSENSTQFIEEHLHSCEDCTNYLRNIERDLPNDTDSLDEDVDKNDQKLLKGIQRRMYNMLFIAILIGVLIGSLVFFNMAIVVGVLCIFTLIYFIRAGKEVNVEKRGFTIVIFVLSLFSFFISLKLFWNVGVYADDYGSSPVLVYRGWFWLCLAWLRLALLAVITFISGMKLYSN</sequence>
<name>A0A6N8FLX5_9BACI</name>
<keyword evidence="1" id="KW-0472">Membrane</keyword>
<evidence type="ECO:0000256" key="1">
    <source>
        <dbReference type="SAM" id="Phobius"/>
    </source>
</evidence>
<dbReference type="Proteomes" id="UP000469125">
    <property type="component" value="Unassembled WGS sequence"/>
</dbReference>
<dbReference type="RefSeq" id="WP_155671624.1">
    <property type="nucleotide sequence ID" value="NZ_WOCA01000025.1"/>
</dbReference>
<evidence type="ECO:0000313" key="4">
    <source>
        <dbReference type="Proteomes" id="UP000469125"/>
    </source>
</evidence>
<feature type="transmembrane region" description="Helical" evidence="1">
    <location>
        <begin position="97"/>
        <end position="113"/>
    </location>
</feature>
<feature type="transmembrane region" description="Helical" evidence="1">
    <location>
        <begin position="166"/>
        <end position="185"/>
    </location>
</feature>
<gene>
    <name evidence="3" type="ORF">GMD78_19985</name>
</gene>
<organism evidence="3 4">
    <name type="scientific">Ornithinibacillus caprae</name>
    <dbReference type="NCBI Taxonomy" id="2678566"/>
    <lineage>
        <taxon>Bacteria</taxon>
        <taxon>Bacillati</taxon>
        <taxon>Bacillota</taxon>
        <taxon>Bacilli</taxon>
        <taxon>Bacillales</taxon>
        <taxon>Bacillaceae</taxon>
        <taxon>Ornithinibacillus</taxon>
    </lineage>
</organism>
<accession>A0A6N8FLX5</accession>
<feature type="transmembrane region" description="Helical" evidence="1">
    <location>
        <begin position="75"/>
        <end position="91"/>
    </location>
</feature>
<keyword evidence="1" id="KW-0812">Transmembrane</keyword>
<dbReference type="Pfam" id="PF13490">
    <property type="entry name" value="zf-HC2"/>
    <property type="match status" value="1"/>
</dbReference>
<dbReference type="EMBL" id="WOCA01000025">
    <property type="protein sequence ID" value="MUK90640.1"/>
    <property type="molecule type" value="Genomic_DNA"/>
</dbReference>